<dbReference type="Gene3D" id="3.40.50.2300">
    <property type="match status" value="1"/>
</dbReference>
<evidence type="ECO:0000256" key="1">
    <source>
        <dbReference type="ARBA" id="ARBA00022553"/>
    </source>
</evidence>
<dbReference type="RefSeq" id="WP_106516134.1">
    <property type="nucleotide sequence ID" value="NZ_PXYI01000015.1"/>
</dbReference>
<accession>A0A2P7QEA4</accession>
<name>A0A2P7QEA4_9SPHN</name>
<dbReference type="EMBL" id="PXYI01000015">
    <property type="protein sequence ID" value="PSJ36308.1"/>
    <property type="molecule type" value="Genomic_DNA"/>
</dbReference>
<reference evidence="4 5" key="1">
    <citation type="submission" date="2018-03" db="EMBL/GenBank/DDBJ databases">
        <title>The draft genome of Sphingosinicella sp. GL-C-18.</title>
        <authorList>
            <person name="Liu L."/>
            <person name="Li L."/>
            <person name="Liang L."/>
            <person name="Zhang X."/>
            <person name="Wang T."/>
        </authorList>
    </citation>
    <scope>NUCLEOTIDE SEQUENCE [LARGE SCALE GENOMIC DNA]</scope>
    <source>
        <strain evidence="4 5">GL-C-18</strain>
    </source>
</reference>
<keyword evidence="5" id="KW-1185">Reference proteome</keyword>
<organism evidence="4 5">
    <name type="scientific">Allosphingosinicella deserti</name>
    <dbReference type="NCBI Taxonomy" id="2116704"/>
    <lineage>
        <taxon>Bacteria</taxon>
        <taxon>Pseudomonadati</taxon>
        <taxon>Pseudomonadota</taxon>
        <taxon>Alphaproteobacteria</taxon>
        <taxon>Sphingomonadales</taxon>
        <taxon>Sphingomonadaceae</taxon>
        <taxon>Allosphingosinicella</taxon>
    </lineage>
</organism>
<dbReference type="OrthoDB" id="9786548at2"/>
<dbReference type="InterPro" id="IPR050595">
    <property type="entry name" value="Bact_response_regulator"/>
</dbReference>
<dbReference type="GO" id="GO:0000160">
    <property type="term" value="P:phosphorelay signal transduction system"/>
    <property type="evidence" value="ECO:0007669"/>
    <property type="project" value="InterPro"/>
</dbReference>
<dbReference type="PANTHER" id="PTHR44591:SF3">
    <property type="entry name" value="RESPONSE REGULATORY DOMAIN-CONTAINING PROTEIN"/>
    <property type="match status" value="1"/>
</dbReference>
<proteinExistence type="predicted"/>
<dbReference type="AlphaFoldDB" id="A0A2P7QEA4"/>
<sequence length="131" mass="14770">MAFPRCVYVIEDDEMVARSLSILLQTHHYQALIFDSADEFLSQVHALPEGSILMDYDLPGRDGIEALKELRERGYAWPVIMMTGYQEEAIAAEALQLGARSIVEKPFSLGSLLSELKRLEQEIMDENLAVP</sequence>
<feature type="domain" description="Response regulatory" evidence="3">
    <location>
        <begin position="6"/>
        <end position="120"/>
    </location>
</feature>
<dbReference type="InterPro" id="IPR011006">
    <property type="entry name" value="CheY-like_superfamily"/>
</dbReference>
<dbReference type="PROSITE" id="PS50110">
    <property type="entry name" value="RESPONSE_REGULATORY"/>
    <property type="match status" value="1"/>
</dbReference>
<evidence type="ECO:0000259" key="3">
    <source>
        <dbReference type="PROSITE" id="PS50110"/>
    </source>
</evidence>
<dbReference type="SUPFAM" id="SSF52172">
    <property type="entry name" value="CheY-like"/>
    <property type="match status" value="1"/>
</dbReference>
<dbReference type="SMART" id="SM00448">
    <property type="entry name" value="REC"/>
    <property type="match status" value="1"/>
</dbReference>
<evidence type="ECO:0000313" key="5">
    <source>
        <dbReference type="Proteomes" id="UP000241167"/>
    </source>
</evidence>
<comment type="caution">
    <text evidence="4">The sequence shown here is derived from an EMBL/GenBank/DDBJ whole genome shotgun (WGS) entry which is preliminary data.</text>
</comment>
<dbReference type="InterPro" id="IPR001789">
    <property type="entry name" value="Sig_transdc_resp-reg_receiver"/>
</dbReference>
<dbReference type="PANTHER" id="PTHR44591">
    <property type="entry name" value="STRESS RESPONSE REGULATOR PROTEIN 1"/>
    <property type="match status" value="1"/>
</dbReference>
<evidence type="ECO:0000313" key="4">
    <source>
        <dbReference type="EMBL" id="PSJ36308.1"/>
    </source>
</evidence>
<gene>
    <name evidence="4" type="ORF">C7I55_26815</name>
</gene>
<dbReference type="Pfam" id="PF00072">
    <property type="entry name" value="Response_reg"/>
    <property type="match status" value="1"/>
</dbReference>
<dbReference type="Proteomes" id="UP000241167">
    <property type="component" value="Unassembled WGS sequence"/>
</dbReference>
<keyword evidence="1 2" id="KW-0597">Phosphoprotein</keyword>
<feature type="modified residue" description="4-aspartylphosphate" evidence="2">
    <location>
        <position position="55"/>
    </location>
</feature>
<protein>
    <recommendedName>
        <fullName evidence="3">Response regulatory domain-containing protein</fullName>
    </recommendedName>
</protein>
<evidence type="ECO:0000256" key="2">
    <source>
        <dbReference type="PROSITE-ProRule" id="PRU00169"/>
    </source>
</evidence>